<reference evidence="3" key="1">
    <citation type="journal article" date="2015" name="Proc. Natl. Acad. Sci. U.S.A.">
        <title>Networks of energetic and metabolic interactions define dynamics in microbial communities.</title>
        <authorList>
            <person name="Embree M."/>
            <person name="Liu J.K."/>
            <person name="Al-Bassam M.M."/>
            <person name="Zengler K."/>
        </authorList>
    </citation>
    <scope>NUCLEOTIDE SEQUENCE</scope>
</reference>
<accession>A0A0W8FDC1</accession>
<sequence>MDPAYTSQTCHQCGEHGIRNGKSFKCHVCGWSGDADFNGAKNIAFLGRYVDRPGGSEGLPSIKAVLSGLLKAPVFRPE</sequence>
<dbReference type="Pfam" id="PF07282">
    <property type="entry name" value="Cas12f1-like_TNB"/>
    <property type="match status" value="1"/>
</dbReference>
<gene>
    <name evidence="3" type="ORF">ASZ90_011424</name>
</gene>
<evidence type="ECO:0000256" key="1">
    <source>
        <dbReference type="ARBA" id="ARBA00023125"/>
    </source>
</evidence>
<proteinExistence type="predicted"/>
<organism evidence="3">
    <name type="scientific">hydrocarbon metagenome</name>
    <dbReference type="NCBI Taxonomy" id="938273"/>
    <lineage>
        <taxon>unclassified sequences</taxon>
        <taxon>metagenomes</taxon>
        <taxon>ecological metagenomes</taxon>
    </lineage>
</organism>
<evidence type="ECO:0000313" key="3">
    <source>
        <dbReference type="EMBL" id="KUG18864.1"/>
    </source>
</evidence>
<dbReference type="InterPro" id="IPR010095">
    <property type="entry name" value="Cas12f1-like_TNB"/>
</dbReference>
<dbReference type="AlphaFoldDB" id="A0A0W8FDC1"/>
<protein>
    <submittedName>
        <fullName evidence="3">Mobile element protein</fullName>
    </submittedName>
</protein>
<keyword evidence="1" id="KW-0238">DNA-binding</keyword>
<comment type="caution">
    <text evidence="3">The sequence shown here is derived from an EMBL/GenBank/DDBJ whole genome shotgun (WGS) entry which is preliminary data.</text>
</comment>
<evidence type="ECO:0000259" key="2">
    <source>
        <dbReference type="Pfam" id="PF07282"/>
    </source>
</evidence>
<feature type="domain" description="Cas12f1-like TNB" evidence="2">
    <location>
        <begin position="2"/>
        <end position="43"/>
    </location>
</feature>
<dbReference type="EMBL" id="LNQE01001352">
    <property type="protein sequence ID" value="KUG18864.1"/>
    <property type="molecule type" value="Genomic_DNA"/>
</dbReference>
<dbReference type="GO" id="GO:0003677">
    <property type="term" value="F:DNA binding"/>
    <property type="evidence" value="ECO:0007669"/>
    <property type="project" value="UniProtKB-KW"/>
</dbReference>
<name>A0A0W8FDC1_9ZZZZ</name>